<dbReference type="AlphaFoldDB" id="A0A915CQ47"/>
<accession>A0A915CQ47</accession>
<dbReference type="Proteomes" id="UP000887574">
    <property type="component" value="Unplaced"/>
</dbReference>
<keyword evidence="1" id="KW-1185">Reference proteome</keyword>
<evidence type="ECO:0000313" key="1">
    <source>
        <dbReference type="Proteomes" id="UP000887574"/>
    </source>
</evidence>
<sequence length="545" mass="62289">MGHNCGCGCRGRFAFRNMDRKCIDIYLDWEDLEGSEQQQVQVEGGWQINKAFLQDIPTTISGSGLKMWNRLKSAWDQKKAAFHLQKRTQPKYDFSNFLTYEVPILNSMKELFVSMPQGYLAKIHPNSVSKSPVLDRIHDSQQGLMTNSFYLAYNGRLLPDGELNLPDSAYLTMFIRLLGGAKLDIPETLSEAYDAEFCLLTELPATNTGSFFYMPVAQFAKMTTDAKMNSLTRCRVEWGSSLRQSLLAAYNNPPNWGYGCHERVFSSAIQGSFQAFYDRLNQSRRPLANLMFCRLGKSRVTNAVEPVCGADVQVVFDADVVSVNDVEDAHSNSQPRPVFADYQGNQVKVVEEADGCNKQTLRDGCKIPRVIAKNGGYVVSDVSHSPYCLAGELQISTGREMKFRTFIAPRSFYNDRWSSIFMHKMVCHAISPITLLICGKKIAPEKRSIDLVCFWSIYVDRRGQNWEYLTMICEDLNKRMIPPKTVELLQMENNEYPPMQHVQYEANFLDQHRDWIDVLLEGLKDPNRYEKIELLRERPLSPSHE</sequence>
<dbReference type="WBParaSite" id="jg11344">
    <property type="protein sequence ID" value="jg11344"/>
    <property type="gene ID" value="jg11344"/>
</dbReference>
<evidence type="ECO:0000313" key="2">
    <source>
        <dbReference type="WBParaSite" id="jg11344"/>
    </source>
</evidence>
<reference evidence="2" key="1">
    <citation type="submission" date="2022-11" db="UniProtKB">
        <authorList>
            <consortium name="WormBaseParasite"/>
        </authorList>
    </citation>
    <scope>IDENTIFICATION</scope>
</reference>
<protein>
    <submittedName>
        <fullName evidence="2">Uncharacterized protein</fullName>
    </submittedName>
</protein>
<proteinExistence type="predicted"/>
<name>A0A915CQ47_9BILA</name>
<organism evidence="1 2">
    <name type="scientific">Ditylenchus dipsaci</name>
    <dbReference type="NCBI Taxonomy" id="166011"/>
    <lineage>
        <taxon>Eukaryota</taxon>
        <taxon>Metazoa</taxon>
        <taxon>Ecdysozoa</taxon>
        <taxon>Nematoda</taxon>
        <taxon>Chromadorea</taxon>
        <taxon>Rhabditida</taxon>
        <taxon>Tylenchina</taxon>
        <taxon>Tylenchomorpha</taxon>
        <taxon>Sphaerularioidea</taxon>
        <taxon>Anguinidae</taxon>
        <taxon>Anguininae</taxon>
        <taxon>Ditylenchus</taxon>
    </lineage>
</organism>